<dbReference type="Proteomes" id="UP000738431">
    <property type="component" value="Chromosome"/>
</dbReference>
<accession>A0ABZ1CCH7</accession>
<keyword evidence="1" id="KW-0472">Membrane</keyword>
<evidence type="ECO:0000313" key="3">
    <source>
        <dbReference type="EMBL" id="WRQ88973.1"/>
    </source>
</evidence>
<evidence type="ECO:0000256" key="2">
    <source>
        <dbReference type="SAM" id="SignalP"/>
    </source>
</evidence>
<dbReference type="RefSeq" id="WP_221030851.1">
    <property type="nucleotide sequence ID" value="NZ_CP139781.1"/>
</dbReference>
<feature type="transmembrane region" description="Helical" evidence="1">
    <location>
        <begin position="267"/>
        <end position="285"/>
    </location>
</feature>
<feature type="transmembrane region" description="Helical" evidence="1">
    <location>
        <begin position="322"/>
        <end position="342"/>
    </location>
</feature>
<feature type="signal peptide" evidence="2">
    <location>
        <begin position="1"/>
        <end position="20"/>
    </location>
</feature>
<reference evidence="3 4" key="1">
    <citation type="submission" date="2021-08" db="EMBL/GenBank/DDBJ databases">
        <authorList>
            <person name="Zhang D."/>
            <person name="Zhang A."/>
            <person name="Wang L."/>
        </authorList>
    </citation>
    <scope>NUCLEOTIDE SEQUENCE [LARGE SCALE GENOMIC DNA]</scope>
    <source>
        <strain evidence="3 4">WL0086</strain>
    </source>
</reference>
<feature type="transmembrane region" description="Helical" evidence="1">
    <location>
        <begin position="354"/>
        <end position="371"/>
    </location>
</feature>
<name>A0ABZ1CCH7_9BACT</name>
<protein>
    <recommendedName>
        <fullName evidence="5">Quinol:cytochrome C oxidoreductase</fullName>
    </recommendedName>
</protein>
<keyword evidence="2" id="KW-0732">Signal</keyword>
<feature type="chain" id="PRO_5045073310" description="Quinol:cytochrome C oxidoreductase" evidence="2">
    <location>
        <begin position="21"/>
        <end position="445"/>
    </location>
</feature>
<feature type="transmembrane region" description="Helical" evidence="1">
    <location>
        <begin position="155"/>
        <end position="173"/>
    </location>
</feature>
<proteinExistence type="predicted"/>
<keyword evidence="4" id="KW-1185">Reference proteome</keyword>
<dbReference type="EMBL" id="CP139781">
    <property type="protein sequence ID" value="WRQ88973.1"/>
    <property type="molecule type" value="Genomic_DNA"/>
</dbReference>
<sequence length="445" mass="49616">MSSASSTVSASTAAAAGAPAASKSTPAGLALAVGVIGIVLTAAGIAVSGGSKVAFSWLTAMTFWTGITIGMLMLIMIHHIFDANWSTVIRRQFEHGVSAFKWLALLFIPLVVAAVMDPSLLWKYFNPAYDLGSIGGHGTVGEDVLWVKKSGMLNINFFIGATVVSFLGWIFLASRFRRNSFTQDSDGDAKWTISSRKWAAAGIPFTAVTLTLCVILWVKALDYHWFSTMYGVWFFANCVRAALAVGVLMMCWLWVRGDYKGVLNTNHWYSIGMLSFAFTVFWAYVTFSQYFLIWNANVPEETFWYNLREINLSTGEANQWKWIGMLILFGHFFFPFLGLISYPAKVSKKWMKFMAYWILTIVMVDMIYNIWPSKKVTVDMVESGHAYGLGVGDALPFLATHQLWTLTAIIGVGGIWIWAYLKSFPTAKLIPIRDPRIGESLTYHE</sequence>
<keyword evidence="1" id="KW-1133">Transmembrane helix</keyword>
<feature type="transmembrane region" description="Helical" evidence="1">
    <location>
        <begin position="102"/>
        <end position="122"/>
    </location>
</feature>
<keyword evidence="1" id="KW-0812">Transmembrane</keyword>
<feature type="transmembrane region" description="Helical" evidence="1">
    <location>
        <begin position="230"/>
        <end position="255"/>
    </location>
</feature>
<evidence type="ECO:0000256" key="1">
    <source>
        <dbReference type="SAM" id="Phobius"/>
    </source>
</evidence>
<feature type="transmembrane region" description="Helical" evidence="1">
    <location>
        <begin position="403"/>
        <end position="421"/>
    </location>
</feature>
<feature type="transmembrane region" description="Helical" evidence="1">
    <location>
        <begin position="54"/>
        <end position="81"/>
    </location>
</feature>
<feature type="transmembrane region" description="Helical" evidence="1">
    <location>
        <begin position="198"/>
        <end position="218"/>
    </location>
</feature>
<reference evidence="3 4" key="2">
    <citation type="submission" date="2023-12" db="EMBL/GenBank/DDBJ databases">
        <title>Description of an unclassified Opitutus bacterium of Verrucomicrobiota.</title>
        <authorList>
            <person name="Zhang D.-F."/>
        </authorList>
    </citation>
    <scope>NUCLEOTIDE SEQUENCE [LARGE SCALE GENOMIC DNA]</scope>
    <source>
        <strain evidence="3 4">WL0086</strain>
    </source>
</reference>
<organism evidence="3 4">
    <name type="scientific">Actomonas aquatica</name>
    <dbReference type="NCBI Taxonomy" id="2866162"/>
    <lineage>
        <taxon>Bacteria</taxon>
        <taxon>Pseudomonadati</taxon>
        <taxon>Verrucomicrobiota</taxon>
        <taxon>Opitutia</taxon>
        <taxon>Opitutales</taxon>
        <taxon>Opitutaceae</taxon>
        <taxon>Actomonas</taxon>
    </lineage>
</organism>
<gene>
    <name evidence="3" type="ORF">K1X11_006110</name>
</gene>
<dbReference type="PANTHER" id="PTHR43044">
    <property type="match status" value="1"/>
</dbReference>
<evidence type="ECO:0000313" key="4">
    <source>
        <dbReference type="Proteomes" id="UP000738431"/>
    </source>
</evidence>
<feature type="transmembrane region" description="Helical" evidence="1">
    <location>
        <begin position="29"/>
        <end position="48"/>
    </location>
</feature>
<dbReference type="PANTHER" id="PTHR43044:SF1">
    <property type="entry name" value="QUINOL:CYTOCHROME C OXIDOREDUCTASE QUINONE-BINDING SUBUNIT 2"/>
    <property type="match status" value="1"/>
</dbReference>
<evidence type="ECO:0008006" key="5">
    <source>
        <dbReference type="Google" id="ProtNLM"/>
    </source>
</evidence>